<dbReference type="InterPro" id="IPR013154">
    <property type="entry name" value="ADH-like_N"/>
</dbReference>
<comment type="cofactor">
    <cofactor evidence="1 5">
        <name>Zn(2+)</name>
        <dbReference type="ChEBI" id="CHEBI:29105"/>
    </cofactor>
</comment>
<dbReference type="SUPFAM" id="SSF51735">
    <property type="entry name" value="NAD(P)-binding Rossmann-fold domains"/>
    <property type="match status" value="1"/>
</dbReference>
<evidence type="ECO:0000259" key="7">
    <source>
        <dbReference type="Pfam" id="PF08240"/>
    </source>
</evidence>
<dbReference type="Proteomes" id="UP001498771">
    <property type="component" value="Unassembled WGS sequence"/>
</dbReference>
<feature type="domain" description="Alcohol dehydrogenase-like N-terminal" evidence="7">
    <location>
        <begin position="32"/>
        <end position="157"/>
    </location>
</feature>
<dbReference type="PANTHER" id="PTHR42683">
    <property type="entry name" value="ALDEHYDE REDUCTASE"/>
    <property type="match status" value="1"/>
</dbReference>
<name>A0ABR1FDC2_9ASCO</name>
<sequence>MVYPDTFQGFAGYSYEEWNKPKAFEYKPKPFGPKDIDIKIEACGVCGSDVHTITGGWGKTPLPLIVGHEIVGTAVKVGDDVESIKVGDRVGVGAQIGSCGSCDDCKNGSEQYCNTWIDTYGSTYPVGYHDGSDGNVTQGGYASHIRSHEQFTFPIPDALESHLVAPMMCAGLTTYSPLKRNGCGPGKKVGIIGIGGLGHFGIQWAKALGAEVYVFSRTDAKKEDAIKLGADVFVATANENWAAPLKKKLDMIVCCANSSSNFDIGSYLSLLKVHGHFVNVGLPEGEGYVINPMSLLSNGVYIGATHIGSKKEVLEMMDLAVEKGVRPWVETIPISEEGCSKALQKCHDNDVKYRVTLVDFDKAFGQ</sequence>
<keyword evidence="2 5" id="KW-0479">Metal-binding</keyword>
<evidence type="ECO:0000256" key="2">
    <source>
        <dbReference type="ARBA" id="ARBA00022723"/>
    </source>
</evidence>
<dbReference type="PROSITE" id="PS00059">
    <property type="entry name" value="ADH_ZINC"/>
    <property type="match status" value="1"/>
</dbReference>
<dbReference type="Gene3D" id="3.40.50.720">
    <property type="entry name" value="NAD(P)-binding Rossmann-like Domain"/>
    <property type="match status" value="1"/>
</dbReference>
<evidence type="ECO:0000256" key="5">
    <source>
        <dbReference type="RuleBase" id="RU361277"/>
    </source>
</evidence>
<protein>
    <submittedName>
        <fullName evidence="8">Chaperonin 10-like protein</fullName>
    </submittedName>
</protein>
<dbReference type="RefSeq" id="XP_064770853.1">
    <property type="nucleotide sequence ID" value="XM_064911629.1"/>
</dbReference>
<dbReference type="PROSITE" id="PS00065">
    <property type="entry name" value="D_2_HYDROXYACID_DH_1"/>
    <property type="match status" value="1"/>
</dbReference>
<accession>A0ABR1FDC2</accession>
<keyword evidence="3 5" id="KW-0862">Zinc</keyword>
<dbReference type="InterPro" id="IPR013149">
    <property type="entry name" value="ADH-like_C"/>
</dbReference>
<dbReference type="InterPro" id="IPR036291">
    <property type="entry name" value="NAD(P)-bd_dom_sf"/>
</dbReference>
<dbReference type="InterPro" id="IPR029752">
    <property type="entry name" value="D-isomer_DH_CS1"/>
</dbReference>
<gene>
    <name evidence="8" type="ORF">BZA70DRAFT_272283</name>
</gene>
<dbReference type="CDD" id="cd05283">
    <property type="entry name" value="CAD1"/>
    <property type="match status" value="1"/>
</dbReference>
<dbReference type="InterPro" id="IPR011032">
    <property type="entry name" value="GroES-like_sf"/>
</dbReference>
<dbReference type="SUPFAM" id="SSF50129">
    <property type="entry name" value="GroES-like"/>
    <property type="match status" value="1"/>
</dbReference>
<evidence type="ECO:0000256" key="3">
    <source>
        <dbReference type="ARBA" id="ARBA00022833"/>
    </source>
</evidence>
<evidence type="ECO:0000313" key="9">
    <source>
        <dbReference type="Proteomes" id="UP001498771"/>
    </source>
</evidence>
<evidence type="ECO:0000256" key="4">
    <source>
        <dbReference type="ARBA" id="ARBA00023002"/>
    </source>
</evidence>
<comment type="caution">
    <text evidence="8">The sequence shown here is derived from an EMBL/GenBank/DDBJ whole genome shotgun (WGS) entry which is preliminary data.</text>
</comment>
<dbReference type="InterPro" id="IPR047109">
    <property type="entry name" value="CAD-like"/>
</dbReference>
<dbReference type="GeneID" id="90037141"/>
<evidence type="ECO:0000313" key="8">
    <source>
        <dbReference type="EMBL" id="KAK7207820.1"/>
    </source>
</evidence>
<comment type="similarity">
    <text evidence="5">Belongs to the zinc-containing alcohol dehydrogenase family.</text>
</comment>
<proteinExistence type="inferred from homology"/>
<evidence type="ECO:0000256" key="1">
    <source>
        <dbReference type="ARBA" id="ARBA00001947"/>
    </source>
</evidence>
<dbReference type="Pfam" id="PF08240">
    <property type="entry name" value="ADH_N"/>
    <property type="match status" value="1"/>
</dbReference>
<dbReference type="Pfam" id="PF00107">
    <property type="entry name" value="ADH_zinc_N"/>
    <property type="match status" value="1"/>
</dbReference>
<evidence type="ECO:0000259" key="6">
    <source>
        <dbReference type="Pfam" id="PF00107"/>
    </source>
</evidence>
<dbReference type="Gene3D" id="3.90.180.10">
    <property type="entry name" value="Medium-chain alcohol dehydrogenases, catalytic domain"/>
    <property type="match status" value="1"/>
</dbReference>
<organism evidence="8 9">
    <name type="scientific">Myxozyma melibiosi</name>
    <dbReference type="NCBI Taxonomy" id="54550"/>
    <lineage>
        <taxon>Eukaryota</taxon>
        <taxon>Fungi</taxon>
        <taxon>Dikarya</taxon>
        <taxon>Ascomycota</taxon>
        <taxon>Saccharomycotina</taxon>
        <taxon>Lipomycetes</taxon>
        <taxon>Lipomycetales</taxon>
        <taxon>Lipomycetaceae</taxon>
        <taxon>Myxozyma</taxon>
    </lineage>
</organism>
<reference evidence="8 9" key="1">
    <citation type="submission" date="2024-03" db="EMBL/GenBank/DDBJ databases">
        <title>Genome-scale model development and genomic sequencing of the oleaginous clade Lipomyces.</title>
        <authorList>
            <consortium name="Lawrence Berkeley National Laboratory"/>
            <person name="Czajka J.J."/>
            <person name="Han Y."/>
            <person name="Kim J."/>
            <person name="Mondo S.J."/>
            <person name="Hofstad B.A."/>
            <person name="Robles A."/>
            <person name="Haridas S."/>
            <person name="Riley R."/>
            <person name="LaButti K."/>
            <person name="Pangilinan J."/>
            <person name="Andreopoulos W."/>
            <person name="Lipzen A."/>
            <person name="Yan J."/>
            <person name="Wang M."/>
            <person name="Ng V."/>
            <person name="Grigoriev I.V."/>
            <person name="Spatafora J.W."/>
            <person name="Magnuson J.K."/>
            <person name="Baker S.E."/>
            <person name="Pomraning K.R."/>
        </authorList>
    </citation>
    <scope>NUCLEOTIDE SEQUENCE [LARGE SCALE GENOMIC DNA]</scope>
    <source>
        <strain evidence="8 9">Phaff 52-87</strain>
    </source>
</reference>
<dbReference type="EMBL" id="JBBJBU010000001">
    <property type="protein sequence ID" value="KAK7207820.1"/>
    <property type="molecule type" value="Genomic_DNA"/>
</dbReference>
<dbReference type="InterPro" id="IPR002328">
    <property type="entry name" value="ADH_Zn_CS"/>
</dbReference>
<feature type="domain" description="Alcohol dehydrogenase-like C-terminal" evidence="6">
    <location>
        <begin position="196"/>
        <end position="320"/>
    </location>
</feature>
<keyword evidence="4" id="KW-0560">Oxidoreductase</keyword>
<keyword evidence="9" id="KW-1185">Reference proteome</keyword>